<evidence type="ECO:0000256" key="7">
    <source>
        <dbReference type="ARBA" id="ARBA00047899"/>
    </source>
</evidence>
<dbReference type="InterPro" id="IPR000719">
    <property type="entry name" value="Prot_kinase_dom"/>
</dbReference>
<dbReference type="PROSITE" id="PS00107">
    <property type="entry name" value="PROTEIN_KINASE_ATP"/>
    <property type="match status" value="1"/>
</dbReference>
<dbReference type="Proteomes" id="UP001562425">
    <property type="component" value="Unassembled WGS sequence"/>
</dbReference>
<evidence type="ECO:0000256" key="6">
    <source>
        <dbReference type="ARBA" id="ARBA00022840"/>
    </source>
</evidence>
<dbReference type="InterPro" id="IPR051681">
    <property type="entry name" value="Ser/Thr_Kinases-Pseudokinases"/>
</dbReference>
<protein>
    <recommendedName>
        <fullName evidence="1">non-specific serine/threonine protein kinase</fullName>
        <ecNumber evidence="1">2.7.11.1</ecNumber>
    </recommendedName>
</protein>
<evidence type="ECO:0000256" key="3">
    <source>
        <dbReference type="ARBA" id="ARBA00022679"/>
    </source>
</evidence>
<dbReference type="GO" id="GO:0005524">
    <property type="term" value="F:ATP binding"/>
    <property type="evidence" value="ECO:0007669"/>
    <property type="project" value="UniProtKB-UniRule"/>
</dbReference>
<dbReference type="PANTHER" id="PTHR44329:SF285">
    <property type="entry name" value="V-MOS MOLONEY MURINE SARCOMA VIRAL ONCO HOMOLOG"/>
    <property type="match status" value="1"/>
</dbReference>
<dbReference type="EC" id="2.7.11.1" evidence="1"/>
<comment type="catalytic activity">
    <reaction evidence="7">
        <text>L-threonyl-[protein] + ATP = O-phospho-L-threonyl-[protein] + ADP + H(+)</text>
        <dbReference type="Rhea" id="RHEA:46608"/>
        <dbReference type="Rhea" id="RHEA-COMP:11060"/>
        <dbReference type="Rhea" id="RHEA-COMP:11605"/>
        <dbReference type="ChEBI" id="CHEBI:15378"/>
        <dbReference type="ChEBI" id="CHEBI:30013"/>
        <dbReference type="ChEBI" id="CHEBI:30616"/>
        <dbReference type="ChEBI" id="CHEBI:61977"/>
        <dbReference type="ChEBI" id="CHEBI:456216"/>
        <dbReference type="EC" id="2.7.11.1"/>
    </reaction>
</comment>
<organism evidence="12 13">
    <name type="scientific">Culex pipiens pipiens</name>
    <name type="common">Northern house mosquito</name>
    <dbReference type="NCBI Taxonomy" id="38569"/>
    <lineage>
        <taxon>Eukaryota</taxon>
        <taxon>Metazoa</taxon>
        <taxon>Ecdysozoa</taxon>
        <taxon>Arthropoda</taxon>
        <taxon>Hexapoda</taxon>
        <taxon>Insecta</taxon>
        <taxon>Pterygota</taxon>
        <taxon>Neoptera</taxon>
        <taxon>Endopterygota</taxon>
        <taxon>Diptera</taxon>
        <taxon>Nematocera</taxon>
        <taxon>Culicoidea</taxon>
        <taxon>Culicidae</taxon>
        <taxon>Culicinae</taxon>
        <taxon>Culicini</taxon>
        <taxon>Culex</taxon>
        <taxon>Culex</taxon>
    </lineage>
</organism>
<keyword evidence="6 9" id="KW-0067">ATP-binding</keyword>
<reference evidence="12 13" key="1">
    <citation type="submission" date="2024-05" db="EMBL/GenBank/DDBJ databases">
        <title>Culex pipiens pipiens assembly and annotation.</title>
        <authorList>
            <person name="Alout H."/>
            <person name="Durand T."/>
        </authorList>
    </citation>
    <scope>NUCLEOTIDE SEQUENCE [LARGE SCALE GENOMIC DNA]</scope>
    <source>
        <strain evidence="12">HA-2024</strain>
        <tissue evidence="12">Whole body</tissue>
    </source>
</reference>
<evidence type="ECO:0000256" key="4">
    <source>
        <dbReference type="ARBA" id="ARBA00022741"/>
    </source>
</evidence>
<dbReference type="PROSITE" id="PS50011">
    <property type="entry name" value="PROTEIN_KINASE_DOM"/>
    <property type="match status" value="1"/>
</dbReference>
<dbReference type="SMART" id="SM00220">
    <property type="entry name" value="S_TKc"/>
    <property type="match status" value="1"/>
</dbReference>
<evidence type="ECO:0000256" key="10">
    <source>
        <dbReference type="RuleBase" id="RU000304"/>
    </source>
</evidence>
<dbReference type="Gene3D" id="1.10.510.10">
    <property type="entry name" value="Transferase(Phosphotransferase) domain 1"/>
    <property type="match status" value="1"/>
</dbReference>
<evidence type="ECO:0000256" key="1">
    <source>
        <dbReference type="ARBA" id="ARBA00012513"/>
    </source>
</evidence>
<evidence type="ECO:0000313" key="13">
    <source>
        <dbReference type="Proteomes" id="UP001562425"/>
    </source>
</evidence>
<dbReference type="AlphaFoldDB" id="A0ABD1D9T7"/>
<feature type="binding site" evidence="9">
    <location>
        <position position="94"/>
    </location>
    <ligand>
        <name>ATP</name>
        <dbReference type="ChEBI" id="CHEBI:30616"/>
    </ligand>
</feature>
<evidence type="ECO:0000256" key="2">
    <source>
        <dbReference type="ARBA" id="ARBA00022527"/>
    </source>
</evidence>
<sequence>MCYPSCSILQTNKRIVVCESFGTPSMFPAPPSSLTVPKIEIDFDTPHRERFLRDEYPQGRGGGSGGPNRYTILGRGSYGVVIKARYKARPVAVKILEKHKKHQCRYDSLRNESNVLNLKHENIVRVLKIISGAQYGLVIMERFDGHCLQTVLNQNVEISVYHRLMILCDIINGLCFCHRNHIVHLDVKPQNVVVCLVVPGYPDSSCSHVRNYLCKLCDFGSSLTLNTININEKSSNRGTIRYMAPEQLRGTAGVTETADIYSFGITMWQLSEGKDPYDSIVSNEAVAYNVVKKKLRPDSVTTVAILRSEPVPIPKPNLQPPPQAFRARKNSDNSLEIAQSYFRTSSQRSFHSSIRMCSNISGQLPPNVECAAAAMSDVLKQQGIDLVEPTSSFGTSSAKENLDPDELSIATLGAIFRQSVDVSSIELNHLRQDYRCLYRKCWQHEATMRPSSGDVRVTLHGMLERIACCK</sequence>
<dbReference type="InterPro" id="IPR008271">
    <property type="entry name" value="Ser/Thr_kinase_AS"/>
</dbReference>
<comment type="similarity">
    <text evidence="10">Belongs to the protein kinase superfamily.</text>
</comment>
<dbReference type="Gene3D" id="3.30.200.20">
    <property type="entry name" value="Phosphorylase Kinase, domain 1"/>
    <property type="match status" value="1"/>
</dbReference>
<evidence type="ECO:0000256" key="5">
    <source>
        <dbReference type="ARBA" id="ARBA00022777"/>
    </source>
</evidence>
<name>A0ABD1D9T7_CULPP</name>
<dbReference type="SUPFAM" id="SSF56112">
    <property type="entry name" value="Protein kinase-like (PK-like)"/>
    <property type="match status" value="1"/>
</dbReference>
<dbReference type="EMBL" id="JBEHCU010006704">
    <property type="protein sequence ID" value="KAL1396429.1"/>
    <property type="molecule type" value="Genomic_DNA"/>
</dbReference>
<keyword evidence="2 10" id="KW-0723">Serine/threonine-protein kinase</keyword>
<evidence type="ECO:0000256" key="8">
    <source>
        <dbReference type="ARBA" id="ARBA00048679"/>
    </source>
</evidence>
<feature type="domain" description="Protein kinase" evidence="11">
    <location>
        <begin position="67"/>
        <end position="463"/>
    </location>
</feature>
<dbReference type="InterPro" id="IPR017441">
    <property type="entry name" value="Protein_kinase_ATP_BS"/>
</dbReference>
<comment type="caution">
    <text evidence="12">The sequence shown here is derived from an EMBL/GenBank/DDBJ whole genome shotgun (WGS) entry which is preliminary data.</text>
</comment>
<proteinExistence type="inferred from homology"/>
<evidence type="ECO:0000256" key="9">
    <source>
        <dbReference type="PROSITE-ProRule" id="PRU10141"/>
    </source>
</evidence>
<dbReference type="PROSITE" id="PS00108">
    <property type="entry name" value="PROTEIN_KINASE_ST"/>
    <property type="match status" value="1"/>
</dbReference>
<dbReference type="InterPro" id="IPR011009">
    <property type="entry name" value="Kinase-like_dom_sf"/>
</dbReference>
<dbReference type="PANTHER" id="PTHR44329">
    <property type="entry name" value="SERINE/THREONINE-PROTEIN KINASE TNNI3K-RELATED"/>
    <property type="match status" value="1"/>
</dbReference>
<comment type="catalytic activity">
    <reaction evidence="8">
        <text>L-seryl-[protein] + ATP = O-phospho-L-seryl-[protein] + ADP + H(+)</text>
        <dbReference type="Rhea" id="RHEA:17989"/>
        <dbReference type="Rhea" id="RHEA-COMP:9863"/>
        <dbReference type="Rhea" id="RHEA-COMP:11604"/>
        <dbReference type="ChEBI" id="CHEBI:15378"/>
        <dbReference type="ChEBI" id="CHEBI:29999"/>
        <dbReference type="ChEBI" id="CHEBI:30616"/>
        <dbReference type="ChEBI" id="CHEBI:83421"/>
        <dbReference type="ChEBI" id="CHEBI:456216"/>
        <dbReference type="EC" id="2.7.11.1"/>
    </reaction>
</comment>
<gene>
    <name evidence="12" type="ORF">pipiens_010514</name>
</gene>
<evidence type="ECO:0000259" key="11">
    <source>
        <dbReference type="PROSITE" id="PS50011"/>
    </source>
</evidence>
<evidence type="ECO:0000313" key="12">
    <source>
        <dbReference type="EMBL" id="KAL1396429.1"/>
    </source>
</evidence>
<accession>A0ABD1D9T7</accession>
<keyword evidence="4 9" id="KW-0547">Nucleotide-binding</keyword>
<dbReference type="Pfam" id="PF00069">
    <property type="entry name" value="Pkinase"/>
    <property type="match status" value="1"/>
</dbReference>
<keyword evidence="5" id="KW-0418">Kinase</keyword>
<keyword evidence="3" id="KW-0808">Transferase</keyword>
<keyword evidence="13" id="KW-1185">Reference proteome</keyword>
<dbReference type="GO" id="GO:0004674">
    <property type="term" value="F:protein serine/threonine kinase activity"/>
    <property type="evidence" value="ECO:0007669"/>
    <property type="project" value="UniProtKB-KW"/>
</dbReference>